<dbReference type="PRINTS" id="PR00455">
    <property type="entry name" value="HTHTETR"/>
</dbReference>
<evidence type="ECO:0000256" key="2">
    <source>
        <dbReference type="PROSITE-ProRule" id="PRU00335"/>
    </source>
</evidence>
<reference evidence="4 5" key="1">
    <citation type="submission" date="2018-10" db="EMBL/GenBank/DDBJ databases">
        <title>Genomic Encyclopedia of Archaeal and Bacterial Type Strains, Phase II (KMG-II): from individual species to whole genera.</title>
        <authorList>
            <person name="Goeker M."/>
        </authorList>
    </citation>
    <scope>NUCLEOTIDE SEQUENCE [LARGE SCALE GENOMIC DNA]</scope>
    <source>
        <strain evidence="4 5">DSM 16510</strain>
    </source>
</reference>
<evidence type="ECO:0000313" key="4">
    <source>
        <dbReference type="EMBL" id="RLJ70047.1"/>
    </source>
</evidence>
<evidence type="ECO:0000259" key="3">
    <source>
        <dbReference type="PROSITE" id="PS50977"/>
    </source>
</evidence>
<keyword evidence="1 2" id="KW-0238">DNA-binding</keyword>
<gene>
    <name evidence="4" type="ORF">BCF55_0309</name>
</gene>
<comment type="caution">
    <text evidence="4">The sequence shown here is derived from an EMBL/GenBank/DDBJ whole genome shotgun (WGS) entry which is preliminary data.</text>
</comment>
<dbReference type="Pfam" id="PF17932">
    <property type="entry name" value="TetR_C_24"/>
    <property type="match status" value="1"/>
</dbReference>
<dbReference type="InterPro" id="IPR050624">
    <property type="entry name" value="HTH-type_Tx_Regulator"/>
</dbReference>
<dbReference type="GO" id="GO:0003677">
    <property type="term" value="F:DNA binding"/>
    <property type="evidence" value="ECO:0007669"/>
    <property type="project" value="UniProtKB-UniRule"/>
</dbReference>
<feature type="domain" description="HTH tetR-type" evidence="3">
    <location>
        <begin position="3"/>
        <end position="63"/>
    </location>
</feature>
<dbReference type="SUPFAM" id="SSF46689">
    <property type="entry name" value="Homeodomain-like"/>
    <property type="match status" value="1"/>
</dbReference>
<feature type="DNA-binding region" description="H-T-H motif" evidence="2">
    <location>
        <begin position="26"/>
        <end position="45"/>
    </location>
</feature>
<protein>
    <submittedName>
        <fullName evidence="4">TetR family transcriptional regulator</fullName>
    </submittedName>
</protein>
<name>A0A497XMC4_9AQUI</name>
<dbReference type="InterPro" id="IPR009057">
    <property type="entry name" value="Homeodomain-like_sf"/>
</dbReference>
<sequence length="199" mass="22798">MSVHTRGRLIEAAKKVFSRKGYHNAQIAHIIDEAGVARGTFYLYFRSKEDIFKELLKEVVEELKERIRVIDPFHDPVEQVIENVERVIEFALEERELARIVLQRNSDPDLFRVINDFFEEVTRLIENSLWLGIEMGLIRECDTHLIARGILGALKEVISSLLDEENPDTYRVAKEIIELGMKGVWKPVGGESHGGNSAV</sequence>
<evidence type="ECO:0000256" key="1">
    <source>
        <dbReference type="ARBA" id="ARBA00023125"/>
    </source>
</evidence>
<dbReference type="OrthoDB" id="13453at2"/>
<organism evidence="4 5">
    <name type="scientific">Hydrogenivirga caldilitoris</name>
    <dbReference type="NCBI Taxonomy" id="246264"/>
    <lineage>
        <taxon>Bacteria</taxon>
        <taxon>Pseudomonadati</taxon>
        <taxon>Aquificota</taxon>
        <taxon>Aquificia</taxon>
        <taxon>Aquificales</taxon>
        <taxon>Aquificaceae</taxon>
        <taxon>Hydrogenivirga</taxon>
    </lineage>
</organism>
<dbReference type="PROSITE" id="PS50977">
    <property type="entry name" value="HTH_TETR_2"/>
    <property type="match status" value="1"/>
</dbReference>
<accession>A0A497XMC4</accession>
<dbReference type="Gene3D" id="1.10.10.60">
    <property type="entry name" value="Homeodomain-like"/>
    <property type="match status" value="1"/>
</dbReference>
<dbReference type="PANTHER" id="PTHR43479">
    <property type="entry name" value="ACREF/ENVCD OPERON REPRESSOR-RELATED"/>
    <property type="match status" value="1"/>
</dbReference>
<keyword evidence="5" id="KW-1185">Reference proteome</keyword>
<dbReference type="Gene3D" id="1.10.357.10">
    <property type="entry name" value="Tetracycline Repressor, domain 2"/>
    <property type="match status" value="1"/>
</dbReference>
<dbReference type="InterPro" id="IPR036271">
    <property type="entry name" value="Tet_transcr_reg_TetR-rel_C_sf"/>
</dbReference>
<dbReference type="RefSeq" id="WP_121009117.1">
    <property type="nucleotide sequence ID" value="NZ_RCCJ01000001.1"/>
</dbReference>
<dbReference type="AlphaFoldDB" id="A0A497XMC4"/>
<dbReference type="Pfam" id="PF00440">
    <property type="entry name" value="TetR_N"/>
    <property type="match status" value="1"/>
</dbReference>
<proteinExistence type="predicted"/>
<dbReference type="Proteomes" id="UP000267841">
    <property type="component" value="Unassembled WGS sequence"/>
</dbReference>
<evidence type="ECO:0000313" key="5">
    <source>
        <dbReference type="Proteomes" id="UP000267841"/>
    </source>
</evidence>
<dbReference type="InterPro" id="IPR041490">
    <property type="entry name" value="KstR2_TetR_C"/>
</dbReference>
<dbReference type="EMBL" id="RCCJ01000001">
    <property type="protein sequence ID" value="RLJ70047.1"/>
    <property type="molecule type" value="Genomic_DNA"/>
</dbReference>
<dbReference type="InterPro" id="IPR001647">
    <property type="entry name" value="HTH_TetR"/>
</dbReference>
<dbReference type="PANTHER" id="PTHR43479:SF11">
    <property type="entry name" value="ACREF_ENVCD OPERON REPRESSOR-RELATED"/>
    <property type="match status" value="1"/>
</dbReference>
<dbReference type="SUPFAM" id="SSF48498">
    <property type="entry name" value="Tetracyclin repressor-like, C-terminal domain"/>
    <property type="match status" value="1"/>
</dbReference>